<gene>
    <name evidence="5" type="ORF">F4W09_04545</name>
</gene>
<dbReference type="RefSeq" id="WP_151504163.1">
    <property type="nucleotide sequence ID" value="NZ_VXLD01000002.1"/>
</dbReference>
<dbReference type="SUPFAM" id="SSF53187">
    <property type="entry name" value="Zn-dependent exopeptidases"/>
    <property type="match status" value="1"/>
</dbReference>
<dbReference type="GO" id="GO:0016787">
    <property type="term" value="F:hydrolase activity"/>
    <property type="evidence" value="ECO:0007669"/>
    <property type="project" value="UniProtKB-KW"/>
</dbReference>
<feature type="signal peptide" evidence="3">
    <location>
        <begin position="1"/>
        <end position="22"/>
    </location>
</feature>
<dbReference type="PANTHER" id="PTHR11014:SF63">
    <property type="entry name" value="METALLOPEPTIDASE, PUTATIVE (AFU_ORTHOLOGUE AFUA_6G09600)-RELATED"/>
    <property type="match status" value="1"/>
</dbReference>
<evidence type="ECO:0000256" key="3">
    <source>
        <dbReference type="SAM" id="SignalP"/>
    </source>
</evidence>
<feature type="domain" description="Peptidase M20 dimerisation" evidence="4">
    <location>
        <begin position="228"/>
        <end position="320"/>
    </location>
</feature>
<evidence type="ECO:0000256" key="1">
    <source>
        <dbReference type="ARBA" id="ARBA00022801"/>
    </source>
</evidence>
<keyword evidence="1 5" id="KW-0378">Hydrolase</keyword>
<dbReference type="NCBIfam" id="TIGR01891">
    <property type="entry name" value="amidohydrolases"/>
    <property type="match status" value="1"/>
</dbReference>
<proteinExistence type="predicted"/>
<keyword evidence="3" id="KW-0732">Signal</keyword>
<reference evidence="5 6" key="1">
    <citation type="submission" date="2019-09" db="EMBL/GenBank/DDBJ databases">
        <title>Draft genome sequence of Acinetobacter tandoii W4-4-4 isolated from environmental water sample.</title>
        <authorList>
            <person name="Wee S.K."/>
            <person name="Yan B."/>
            <person name="Mustaffa S.B."/>
            <person name="Yap E.P.H."/>
        </authorList>
    </citation>
    <scope>NUCLEOTIDE SEQUENCE [LARGE SCALE GENOMIC DNA]</scope>
    <source>
        <strain evidence="5 6">W4-4-4</strain>
    </source>
</reference>
<comment type="caution">
    <text evidence="5">The sequence shown here is derived from an EMBL/GenBank/DDBJ whole genome shotgun (WGS) entry which is preliminary data.</text>
</comment>
<evidence type="ECO:0000259" key="4">
    <source>
        <dbReference type="Pfam" id="PF07687"/>
    </source>
</evidence>
<dbReference type="EMBL" id="VXLD01000002">
    <property type="protein sequence ID" value="KAB1858012.1"/>
    <property type="molecule type" value="Genomic_DNA"/>
</dbReference>
<comment type="cofactor">
    <cofactor evidence="2">
        <name>Mn(2+)</name>
        <dbReference type="ChEBI" id="CHEBI:29035"/>
    </cofactor>
    <text evidence="2">The Mn(2+) ion enhances activity.</text>
</comment>
<keyword evidence="2" id="KW-0479">Metal-binding</keyword>
<feature type="binding site" evidence="2">
    <location>
        <position position="133"/>
    </location>
    <ligand>
        <name>Mn(2+)</name>
        <dbReference type="ChEBI" id="CHEBI:29035"/>
        <label>2</label>
    </ligand>
</feature>
<organism evidence="5 6">
    <name type="scientific">Acinetobacter tandoii</name>
    <dbReference type="NCBI Taxonomy" id="202954"/>
    <lineage>
        <taxon>Bacteria</taxon>
        <taxon>Pseudomonadati</taxon>
        <taxon>Pseudomonadota</taxon>
        <taxon>Gammaproteobacteria</taxon>
        <taxon>Moraxellales</taxon>
        <taxon>Moraxellaceae</taxon>
        <taxon>Acinetobacter</taxon>
    </lineage>
</organism>
<dbReference type="PANTHER" id="PTHR11014">
    <property type="entry name" value="PEPTIDASE M20 FAMILY MEMBER"/>
    <property type="match status" value="1"/>
</dbReference>
<evidence type="ECO:0000313" key="5">
    <source>
        <dbReference type="EMBL" id="KAB1858012.1"/>
    </source>
</evidence>
<feature type="chain" id="PRO_5024275697" evidence="3">
    <location>
        <begin position="23"/>
        <end position="450"/>
    </location>
</feature>
<protein>
    <submittedName>
        <fullName evidence="5">Amidohydrolase</fullName>
    </submittedName>
</protein>
<dbReference type="Proteomes" id="UP000325788">
    <property type="component" value="Unassembled WGS sequence"/>
</dbReference>
<dbReference type="Pfam" id="PF07687">
    <property type="entry name" value="M20_dimer"/>
    <property type="match status" value="1"/>
</dbReference>
<dbReference type="GO" id="GO:0046872">
    <property type="term" value="F:metal ion binding"/>
    <property type="evidence" value="ECO:0007669"/>
    <property type="project" value="UniProtKB-KW"/>
</dbReference>
<feature type="binding site" evidence="2">
    <location>
        <position position="407"/>
    </location>
    <ligand>
        <name>Mn(2+)</name>
        <dbReference type="ChEBI" id="CHEBI:29035"/>
        <label>2</label>
    </ligand>
</feature>
<evidence type="ECO:0000313" key="6">
    <source>
        <dbReference type="Proteomes" id="UP000325788"/>
    </source>
</evidence>
<dbReference type="Gene3D" id="3.40.630.10">
    <property type="entry name" value="Zn peptidases"/>
    <property type="match status" value="1"/>
</dbReference>
<feature type="binding site" evidence="2">
    <location>
        <position position="204"/>
    </location>
    <ligand>
        <name>Mn(2+)</name>
        <dbReference type="ChEBI" id="CHEBI:29035"/>
        <label>2</label>
    </ligand>
</feature>
<dbReference type="InterPro" id="IPR002933">
    <property type="entry name" value="Peptidase_M20"/>
</dbReference>
<sequence length="450" mass="49352">MKPFQLSCVFTSLLLCSPISFADWINTAVEKNEAQTIQLRHHIHQHPELGNMEFQTSKLVQQQLKSYGIEVKTGFAKTGVIGILKGAKSGPTMALRADMDALPIEEKTQLAFASKTKAMYQGKEVPVMHACGHDAHTAMLLGAAKVLAENRDKLAGTVIFIFQPAEEGGADVDNFTQGTEIGSRKMIADGALKNPKPEVIFGLHVMAGMPSNNLFYKEGVMLNSADHLRIQVNGKQVHGSMPWDGRDPIYAASQMINNLQSLISRRSNLTQGMGVISIGSIQAGTTGNVIPEQVNMVGTIRSNNEDIRQNLLKNIPIMLEHNALANDVQAKIEIAAYAPVTSNNPTLTRLMQPTLKQVAGEDKLHVLAHNASASEDFSYYGQLMPSLFVFLGATPPSQKMDQAAPNHNPYFIVDDATLKTGVELHIRFIQDYPKFAAQIQSQWKQPNEKL</sequence>
<feature type="binding site" evidence="2">
    <location>
        <position position="167"/>
    </location>
    <ligand>
        <name>Mn(2+)</name>
        <dbReference type="ChEBI" id="CHEBI:29035"/>
        <label>2</label>
    </ligand>
</feature>
<dbReference type="AlphaFoldDB" id="A0A5N4WN69"/>
<dbReference type="SUPFAM" id="SSF55031">
    <property type="entry name" value="Bacterial exopeptidase dimerisation domain"/>
    <property type="match status" value="1"/>
</dbReference>
<dbReference type="InterPro" id="IPR036264">
    <property type="entry name" value="Bact_exopeptidase_dim_dom"/>
</dbReference>
<dbReference type="Gene3D" id="3.30.70.360">
    <property type="match status" value="1"/>
</dbReference>
<name>A0A5N4WN69_9GAMM</name>
<evidence type="ECO:0000256" key="2">
    <source>
        <dbReference type="PIRSR" id="PIRSR005962-1"/>
    </source>
</evidence>
<dbReference type="Pfam" id="PF01546">
    <property type="entry name" value="Peptidase_M20"/>
    <property type="match status" value="1"/>
</dbReference>
<dbReference type="InterPro" id="IPR017439">
    <property type="entry name" value="Amidohydrolase"/>
</dbReference>
<dbReference type="PIRSF" id="PIRSF005962">
    <property type="entry name" value="Pept_M20D_amidohydro"/>
    <property type="match status" value="1"/>
</dbReference>
<dbReference type="InterPro" id="IPR011650">
    <property type="entry name" value="Peptidase_M20_dimer"/>
</dbReference>
<keyword evidence="2" id="KW-0464">Manganese</keyword>
<feature type="binding site" evidence="2">
    <location>
        <position position="131"/>
    </location>
    <ligand>
        <name>Mn(2+)</name>
        <dbReference type="ChEBI" id="CHEBI:29035"/>
        <label>2</label>
    </ligand>
</feature>
<accession>A0A5N4WN69</accession>